<proteinExistence type="predicted"/>
<evidence type="ECO:0000256" key="1">
    <source>
        <dbReference type="SAM" id="Phobius"/>
    </source>
</evidence>
<name>A0A0B4CFE2_9MICO</name>
<organism evidence="2 3">
    <name type="scientific">Microbacterium hominis</name>
    <dbReference type="NCBI Taxonomy" id="162426"/>
    <lineage>
        <taxon>Bacteria</taxon>
        <taxon>Bacillati</taxon>
        <taxon>Actinomycetota</taxon>
        <taxon>Actinomycetes</taxon>
        <taxon>Micrococcales</taxon>
        <taxon>Microbacteriaceae</taxon>
        <taxon>Microbacterium</taxon>
    </lineage>
</organism>
<evidence type="ECO:0000313" key="3">
    <source>
        <dbReference type="Proteomes" id="UP000031202"/>
    </source>
</evidence>
<keyword evidence="2" id="KW-0132">Cell division</keyword>
<dbReference type="Proteomes" id="UP000031202">
    <property type="component" value="Unassembled WGS sequence"/>
</dbReference>
<sequence>MAATAVPLVESSTLPGVILVERVRRLVLLSVLLACGYGMFVHGQKQSCIGQASGPGACAELVLSPSPLIFVAAAVIVLLSLKRVVYHAASDDDARRILGRAATGVVVLFVVATVVSLTWLALVPVPDPGEPYAIAFPFPFASGELRMTP</sequence>
<dbReference type="RefSeq" id="WP_039411616.1">
    <property type="nucleotide sequence ID" value="NZ_JWSZ01000001.1"/>
</dbReference>
<protein>
    <submittedName>
        <fullName evidence="2">Cell division protein FtsK</fullName>
    </submittedName>
</protein>
<dbReference type="GO" id="GO:0051301">
    <property type="term" value="P:cell division"/>
    <property type="evidence" value="ECO:0007669"/>
    <property type="project" value="UniProtKB-KW"/>
</dbReference>
<feature type="transmembrane region" description="Helical" evidence="1">
    <location>
        <begin position="101"/>
        <end position="122"/>
    </location>
</feature>
<accession>A0A0B4CFE2</accession>
<evidence type="ECO:0000313" key="2">
    <source>
        <dbReference type="EMBL" id="KIC59969.1"/>
    </source>
</evidence>
<keyword evidence="1" id="KW-1133">Transmembrane helix</keyword>
<keyword evidence="1" id="KW-0472">Membrane</keyword>
<dbReference type="EMBL" id="JWSZ01000001">
    <property type="protein sequence ID" value="KIC59969.1"/>
    <property type="molecule type" value="Genomic_DNA"/>
</dbReference>
<gene>
    <name evidence="2" type="ORF">RM52_00695</name>
</gene>
<dbReference type="AlphaFoldDB" id="A0A0B4CFE2"/>
<keyword evidence="2" id="KW-0131">Cell cycle</keyword>
<keyword evidence="1" id="KW-0812">Transmembrane</keyword>
<comment type="caution">
    <text evidence="2">The sequence shown here is derived from an EMBL/GenBank/DDBJ whole genome shotgun (WGS) entry which is preliminary data.</text>
</comment>
<feature type="transmembrane region" description="Helical" evidence="1">
    <location>
        <begin position="26"/>
        <end position="42"/>
    </location>
</feature>
<reference evidence="2 3" key="1">
    <citation type="submission" date="2014-12" db="EMBL/GenBank/DDBJ databases">
        <title>Genome sequencing of Microbacterium hominis TPW29.</title>
        <authorList>
            <person name="Tan P.W."/>
            <person name="Chan K.-G."/>
        </authorList>
    </citation>
    <scope>NUCLEOTIDE SEQUENCE [LARGE SCALE GENOMIC DNA]</scope>
    <source>
        <strain evidence="2 3">TPW29</strain>
    </source>
</reference>
<feature type="transmembrane region" description="Helical" evidence="1">
    <location>
        <begin position="62"/>
        <end position="81"/>
    </location>
</feature>